<reference evidence="2 3" key="1">
    <citation type="submission" date="2019-03" db="EMBL/GenBank/DDBJ databases">
        <title>Genome sequence of Sphingomonas sp. 17J27-24.</title>
        <authorList>
            <person name="Kim M."/>
            <person name="Maeng S."/>
            <person name="Sathiyaraj S."/>
        </authorList>
    </citation>
    <scope>NUCLEOTIDE SEQUENCE [LARGE SCALE GENOMIC DNA]</scope>
    <source>
        <strain evidence="2 3">17J27-24</strain>
    </source>
</reference>
<evidence type="ECO:0000259" key="1">
    <source>
        <dbReference type="PROSITE" id="PS50925"/>
    </source>
</evidence>
<dbReference type="Pfam" id="PF04940">
    <property type="entry name" value="BLUF"/>
    <property type="match status" value="1"/>
</dbReference>
<organism evidence="2 3">
    <name type="scientific">Sphingomonas parva</name>
    <dbReference type="NCBI Taxonomy" id="2555898"/>
    <lineage>
        <taxon>Bacteria</taxon>
        <taxon>Pseudomonadati</taxon>
        <taxon>Pseudomonadota</taxon>
        <taxon>Alphaproteobacteria</taxon>
        <taxon>Sphingomonadales</taxon>
        <taxon>Sphingomonadaceae</taxon>
        <taxon>Sphingomonas</taxon>
    </lineage>
</organism>
<dbReference type="PROSITE" id="PS50925">
    <property type="entry name" value="BLUF"/>
    <property type="match status" value="1"/>
</dbReference>
<dbReference type="AlphaFoldDB" id="A0A4Y8ZUX6"/>
<comment type="caution">
    <text evidence="2">The sequence shown here is derived from an EMBL/GenBank/DDBJ whole genome shotgun (WGS) entry which is preliminary data.</text>
</comment>
<dbReference type="GO" id="GO:0071949">
    <property type="term" value="F:FAD binding"/>
    <property type="evidence" value="ECO:0007669"/>
    <property type="project" value="InterPro"/>
</dbReference>
<name>A0A4Y8ZUX6_9SPHN</name>
<dbReference type="OrthoDB" id="196105at2"/>
<sequence length="204" mass="22587">MRESPAPCRSAAPRLPRPLLSRSFGLHATAKTQCPNFCATLAQFCATSRDRCCSTAGLGRLPPDRARGKASRLKSLLYASVSTLAADEEEAEIGRIVEVSRAQNARLGITGTLIFTKGRFAQIIEGPAEAVDHLMEKIVRDRRHARVTVVDVRKTGRRRFTGWSLSYSGVSHYIDKHIRPLFDEADPDGIRQLRQLMQALADTD</sequence>
<protein>
    <submittedName>
        <fullName evidence="2">BLUF domain-containing protein</fullName>
    </submittedName>
</protein>
<dbReference type="SMART" id="SM01034">
    <property type="entry name" value="BLUF"/>
    <property type="match status" value="1"/>
</dbReference>
<proteinExistence type="predicted"/>
<dbReference type="Gene3D" id="3.30.70.100">
    <property type="match status" value="1"/>
</dbReference>
<gene>
    <name evidence="2" type="ORF">E2493_06190</name>
</gene>
<keyword evidence="3" id="KW-1185">Reference proteome</keyword>
<feature type="domain" description="BLUF" evidence="1">
    <location>
        <begin position="73"/>
        <end position="166"/>
    </location>
</feature>
<evidence type="ECO:0000313" key="2">
    <source>
        <dbReference type="EMBL" id="TFI59112.1"/>
    </source>
</evidence>
<dbReference type="EMBL" id="SPDV01000009">
    <property type="protein sequence ID" value="TFI59112.1"/>
    <property type="molecule type" value="Genomic_DNA"/>
</dbReference>
<dbReference type="Proteomes" id="UP000298213">
    <property type="component" value="Unassembled WGS sequence"/>
</dbReference>
<dbReference type="InterPro" id="IPR007024">
    <property type="entry name" value="BLUF_domain"/>
</dbReference>
<dbReference type="GO" id="GO:0009882">
    <property type="term" value="F:blue light photoreceptor activity"/>
    <property type="evidence" value="ECO:0007669"/>
    <property type="project" value="InterPro"/>
</dbReference>
<accession>A0A4Y8ZUX6</accession>
<dbReference type="InterPro" id="IPR036046">
    <property type="entry name" value="Acylphosphatase-like_dom_sf"/>
</dbReference>
<dbReference type="SUPFAM" id="SSF54975">
    <property type="entry name" value="Acylphosphatase/BLUF domain-like"/>
    <property type="match status" value="1"/>
</dbReference>
<evidence type="ECO:0000313" key="3">
    <source>
        <dbReference type="Proteomes" id="UP000298213"/>
    </source>
</evidence>